<feature type="transmembrane region" description="Helical" evidence="4">
    <location>
        <begin position="265"/>
        <end position="287"/>
    </location>
</feature>
<evidence type="ECO:0000256" key="4">
    <source>
        <dbReference type="SAM" id="Phobius"/>
    </source>
</evidence>
<evidence type="ECO:0000256" key="1">
    <source>
        <dbReference type="ARBA" id="ARBA00022692"/>
    </source>
</evidence>
<dbReference type="SUPFAM" id="SSF103473">
    <property type="entry name" value="MFS general substrate transporter"/>
    <property type="match status" value="1"/>
</dbReference>
<organism evidence="6 7">
    <name type="scientific">Dongia soli</name>
    <dbReference type="NCBI Taxonomy" id="600628"/>
    <lineage>
        <taxon>Bacteria</taxon>
        <taxon>Pseudomonadati</taxon>
        <taxon>Pseudomonadota</taxon>
        <taxon>Alphaproteobacteria</taxon>
        <taxon>Rhodospirillales</taxon>
        <taxon>Dongiaceae</taxon>
        <taxon>Dongia</taxon>
    </lineage>
</organism>
<proteinExistence type="predicted"/>
<evidence type="ECO:0000313" key="7">
    <source>
        <dbReference type="Proteomes" id="UP001279642"/>
    </source>
</evidence>
<name>A0ABU5EAJ1_9PROT</name>
<dbReference type="PANTHER" id="PTHR23521">
    <property type="entry name" value="TRANSPORTER MFS SUPERFAMILY"/>
    <property type="match status" value="1"/>
</dbReference>
<feature type="transmembrane region" description="Helical" evidence="4">
    <location>
        <begin position="293"/>
        <end position="311"/>
    </location>
</feature>
<keyword evidence="2 4" id="KW-1133">Transmembrane helix</keyword>
<accession>A0ABU5EAJ1</accession>
<reference evidence="6 7" key="1">
    <citation type="journal article" date="2016" name="Antonie Van Leeuwenhoek">
        <title>Dongia soli sp. nov., isolated from soil from Dokdo, Korea.</title>
        <authorList>
            <person name="Kim D.U."/>
            <person name="Lee H."/>
            <person name="Kim H."/>
            <person name="Kim S.G."/>
            <person name="Ka J.O."/>
        </authorList>
    </citation>
    <scope>NUCLEOTIDE SEQUENCE [LARGE SCALE GENOMIC DNA]</scope>
    <source>
        <strain evidence="6 7">D78</strain>
    </source>
</reference>
<comment type="caution">
    <text evidence="6">The sequence shown here is derived from an EMBL/GenBank/DDBJ whole genome shotgun (WGS) entry which is preliminary data.</text>
</comment>
<keyword evidence="1 4" id="KW-0812">Transmembrane</keyword>
<dbReference type="Proteomes" id="UP001279642">
    <property type="component" value="Unassembled WGS sequence"/>
</dbReference>
<evidence type="ECO:0000256" key="2">
    <source>
        <dbReference type="ARBA" id="ARBA00022989"/>
    </source>
</evidence>
<dbReference type="InterPro" id="IPR011701">
    <property type="entry name" value="MFS"/>
</dbReference>
<sequence>MFQALSSVLSLLIGAGILILGNGLIGILLPIRLSIEHISPETTGLIMSAYYAGFMLGSKYGQVVIQRVGHIRTFAAFAALLTATVMVCALIFNPALWAVLRASIGFCMAALYATIESWLNVRSSNENRGQVLSFYMVTNYLASALGQFLVNARETSGVELFCLAALLTSLSLVPVVMTRVAGPEISGIRPLGLKSLYQASPLGVVATFGAGLLTGAFYALAAVYANRIGLSVFQVSLFVAVPVFAGLILQWPIGRLSDRYDRRTVLLAVLVGAATASLVLSILSVSAAALTPLLLASAVLGSCLATIYPIAVAQAFDYIDRAVMVSANSSMLFIWSIGATAGPLIASFVMGQVGPTGLFFYLTIVAVIIAGFTRYRMSARQALPTSEQSSFVALTTSSAIAGALDPRADPLPEFYYDDVDPGDR</sequence>
<feature type="transmembrane region" description="Helical" evidence="4">
    <location>
        <begin position="73"/>
        <end position="92"/>
    </location>
</feature>
<dbReference type="InterPro" id="IPR020846">
    <property type="entry name" value="MFS_dom"/>
</dbReference>
<dbReference type="CDD" id="cd17477">
    <property type="entry name" value="MFS_YcaD_like"/>
    <property type="match status" value="1"/>
</dbReference>
<feature type="transmembrane region" description="Helical" evidence="4">
    <location>
        <begin position="43"/>
        <end position="61"/>
    </location>
</feature>
<feature type="domain" description="Major facilitator superfamily (MFS) profile" evidence="5">
    <location>
        <begin position="195"/>
        <end position="424"/>
    </location>
</feature>
<dbReference type="PANTHER" id="PTHR23521:SF3">
    <property type="entry name" value="MFS TRANSPORTER"/>
    <property type="match status" value="1"/>
</dbReference>
<dbReference type="InterPro" id="IPR047200">
    <property type="entry name" value="MFS_YcaD-like"/>
</dbReference>
<feature type="transmembrane region" description="Helical" evidence="4">
    <location>
        <begin position="231"/>
        <end position="253"/>
    </location>
</feature>
<dbReference type="InterPro" id="IPR036259">
    <property type="entry name" value="MFS_trans_sf"/>
</dbReference>
<evidence type="ECO:0000313" key="6">
    <source>
        <dbReference type="EMBL" id="MDY0882891.1"/>
    </source>
</evidence>
<dbReference type="Gene3D" id="1.20.1250.20">
    <property type="entry name" value="MFS general substrate transporter like domains"/>
    <property type="match status" value="2"/>
</dbReference>
<feature type="transmembrane region" description="Helical" evidence="4">
    <location>
        <begin position="332"/>
        <end position="352"/>
    </location>
</feature>
<evidence type="ECO:0000259" key="5">
    <source>
        <dbReference type="PROSITE" id="PS50850"/>
    </source>
</evidence>
<dbReference type="EMBL" id="JAXCLW010000002">
    <property type="protein sequence ID" value="MDY0882891.1"/>
    <property type="molecule type" value="Genomic_DNA"/>
</dbReference>
<feature type="transmembrane region" description="Helical" evidence="4">
    <location>
        <begin position="358"/>
        <end position="375"/>
    </location>
</feature>
<dbReference type="RefSeq" id="WP_320507949.1">
    <property type="nucleotide sequence ID" value="NZ_JAXCLW010000002.1"/>
</dbReference>
<feature type="transmembrane region" description="Helical" evidence="4">
    <location>
        <begin position="156"/>
        <end position="181"/>
    </location>
</feature>
<feature type="transmembrane region" description="Helical" evidence="4">
    <location>
        <begin position="131"/>
        <end position="150"/>
    </location>
</feature>
<feature type="transmembrane region" description="Helical" evidence="4">
    <location>
        <begin position="7"/>
        <end position="31"/>
    </location>
</feature>
<evidence type="ECO:0000256" key="3">
    <source>
        <dbReference type="ARBA" id="ARBA00023136"/>
    </source>
</evidence>
<protein>
    <submittedName>
        <fullName evidence="6">MFS transporter</fullName>
    </submittedName>
</protein>
<dbReference type="PROSITE" id="PS50850">
    <property type="entry name" value="MFS"/>
    <property type="match status" value="1"/>
</dbReference>
<gene>
    <name evidence="6" type="ORF">SMD27_08550</name>
</gene>
<keyword evidence="3 4" id="KW-0472">Membrane</keyword>
<feature type="transmembrane region" description="Helical" evidence="4">
    <location>
        <begin position="202"/>
        <end position="225"/>
    </location>
</feature>
<keyword evidence="7" id="KW-1185">Reference proteome</keyword>
<feature type="transmembrane region" description="Helical" evidence="4">
    <location>
        <begin position="98"/>
        <end position="119"/>
    </location>
</feature>
<dbReference type="Pfam" id="PF07690">
    <property type="entry name" value="MFS_1"/>
    <property type="match status" value="2"/>
</dbReference>